<keyword evidence="2" id="KW-1185">Reference proteome</keyword>
<sequence>FSITIRLKPAAWWEVLAEAGLLMEYEDVLTGLEQGFKIGIEQFKLSSTFIPSNHFTSDQDATVVHEKFREEILLGRLSPSFDPHVLEELIGHFCT</sequence>
<dbReference type="OrthoDB" id="3055365at2759"/>
<evidence type="ECO:0000313" key="2">
    <source>
        <dbReference type="Proteomes" id="UP000053593"/>
    </source>
</evidence>
<reference evidence="1 2" key="1">
    <citation type="submission" date="2014-04" db="EMBL/GenBank/DDBJ databases">
        <title>Evolutionary Origins and Diversification of the Mycorrhizal Mutualists.</title>
        <authorList>
            <consortium name="DOE Joint Genome Institute"/>
            <consortium name="Mycorrhizal Genomics Consortium"/>
            <person name="Kohler A."/>
            <person name="Kuo A."/>
            <person name="Nagy L.G."/>
            <person name="Floudas D."/>
            <person name="Copeland A."/>
            <person name="Barry K.W."/>
            <person name="Cichocki N."/>
            <person name="Veneault-Fourrey C."/>
            <person name="LaButti K."/>
            <person name="Lindquist E.A."/>
            <person name="Lipzen A."/>
            <person name="Lundell T."/>
            <person name="Morin E."/>
            <person name="Murat C."/>
            <person name="Riley R."/>
            <person name="Ohm R."/>
            <person name="Sun H."/>
            <person name="Tunlid A."/>
            <person name="Henrissat B."/>
            <person name="Grigoriev I.V."/>
            <person name="Hibbett D.S."/>
            <person name="Martin F."/>
        </authorList>
    </citation>
    <scope>NUCLEOTIDE SEQUENCE [LARGE SCALE GENOMIC DNA]</scope>
    <source>
        <strain evidence="1 2">FD-317 M1</strain>
    </source>
</reference>
<dbReference type="HOGENOM" id="CLU_2378377_0_0_1"/>
<name>A0A0D0C676_9AGAR</name>
<evidence type="ECO:0000313" key="1">
    <source>
        <dbReference type="EMBL" id="KIK50228.1"/>
    </source>
</evidence>
<dbReference type="AlphaFoldDB" id="A0A0D0C676"/>
<dbReference type="Proteomes" id="UP000053593">
    <property type="component" value="Unassembled WGS sequence"/>
</dbReference>
<proteinExistence type="predicted"/>
<dbReference type="EMBL" id="KN834917">
    <property type="protein sequence ID" value="KIK50228.1"/>
    <property type="molecule type" value="Genomic_DNA"/>
</dbReference>
<gene>
    <name evidence="1" type="ORF">GYMLUDRAFT_114662</name>
</gene>
<accession>A0A0D0C676</accession>
<feature type="non-terminal residue" evidence="1">
    <location>
        <position position="1"/>
    </location>
</feature>
<protein>
    <submittedName>
        <fullName evidence="1">Uncharacterized protein</fullName>
    </submittedName>
</protein>
<feature type="non-terminal residue" evidence="1">
    <location>
        <position position="95"/>
    </location>
</feature>
<organism evidence="1 2">
    <name type="scientific">Collybiopsis luxurians FD-317 M1</name>
    <dbReference type="NCBI Taxonomy" id="944289"/>
    <lineage>
        <taxon>Eukaryota</taxon>
        <taxon>Fungi</taxon>
        <taxon>Dikarya</taxon>
        <taxon>Basidiomycota</taxon>
        <taxon>Agaricomycotina</taxon>
        <taxon>Agaricomycetes</taxon>
        <taxon>Agaricomycetidae</taxon>
        <taxon>Agaricales</taxon>
        <taxon>Marasmiineae</taxon>
        <taxon>Omphalotaceae</taxon>
        <taxon>Collybiopsis</taxon>
        <taxon>Collybiopsis luxurians</taxon>
    </lineage>
</organism>